<evidence type="ECO:0000256" key="1">
    <source>
        <dbReference type="ARBA" id="ARBA00001936"/>
    </source>
</evidence>
<keyword evidence="14" id="KW-0511">Multifunctional enzyme</keyword>
<evidence type="ECO:0000256" key="18">
    <source>
        <dbReference type="SAM" id="MobiDB-lite"/>
    </source>
</evidence>
<keyword evidence="4" id="KW-0808">Transferase</keyword>
<evidence type="ECO:0000256" key="10">
    <source>
        <dbReference type="ARBA" id="ARBA00022759"/>
    </source>
</evidence>
<evidence type="ECO:0000256" key="15">
    <source>
        <dbReference type="ARBA" id="ARBA00030754"/>
    </source>
</evidence>
<evidence type="ECO:0000256" key="12">
    <source>
        <dbReference type="ARBA" id="ARBA00023124"/>
    </source>
</evidence>
<keyword evidence="11" id="KW-0378">Hydrolase</keyword>
<accession>A0A1D8MK61</accession>
<evidence type="ECO:0000313" key="20">
    <source>
        <dbReference type="EMBL" id="AOV86325.1"/>
    </source>
</evidence>
<evidence type="ECO:0000256" key="2">
    <source>
        <dbReference type="ARBA" id="ARBA00004147"/>
    </source>
</evidence>
<dbReference type="GO" id="GO:0000166">
    <property type="term" value="F:nucleotide binding"/>
    <property type="evidence" value="ECO:0007669"/>
    <property type="project" value="UniProtKB-KW"/>
</dbReference>
<keyword evidence="6" id="KW-0235">DNA replication</keyword>
<sequence length="377" mass="42533">MSSLRKVPALVEAPPSASPSVRARKRRAEAQSEEEEQESLPELKSDPVGKGRARNYCFTVNALPSTFYNHWETCDLPSLITYIVFQKEVAPETGHLHVQGYVQLSKPLSYKQVQVLLRSACHLEKAKGTGLQNKAYCTKSDSRLDGSDPVERGQLKEQGRRSDLESLAERVVAIGSVTPDLAREFPTPYVRNYRGLQSLASLTSRLPARGAPRVVYLYGSPGCGKSRLAHLLWPDAYKATDQKEGWFDRYNGQEAVIFDDFEGQFPLQLMKQLIDWYPMQLPIKGGFVPVAARTFIFTSNIDPLACYCNPAWERRIRDFGEIWQEDEVKQRLQEKLDLDTAALRSPRLVRQNAVVIDLTKCDHANQEDAMQCPECGP</sequence>
<dbReference type="Pfam" id="PF00910">
    <property type="entry name" value="RNA_helicase"/>
    <property type="match status" value="1"/>
</dbReference>
<organism evidence="20">
    <name type="scientific">uncultured virus</name>
    <dbReference type="NCBI Taxonomy" id="340016"/>
    <lineage>
        <taxon>Viruses</taxon>
        <taxon>environmental samples</taxon>
    </lineage>
</organism>
<dbReference type="Gene3D" id="3.40.50.300">
    <property type="entry name" value="P-loop containing nucleotide triphosphate hydrolases"/>
    <property type="match status" value="1"/>
</dbReference>
<reference evidence="20" key="1">
    <citation type="submission" date="2016-05" db="EMBL/GenBank/DDBJ databases">
        <title>Viral Hybridization Blurs Taxonomic Lines in a Wastewater Treatment Plant.</title>
        <authorList>
            <person name="Pearson V.M.M."/>
            <person name="Caudle S.B."/>
            <person name="Rokyta D.R."/>
        </authorList>
    </citation>
    <scope>NUCLEOTIDE SEQUENCE</scope>
    <source>
        <strain evidence="20">Wastewater_Circular_Virus_FL57</strain>
    </source>
</reference>
<dbReference type="PROSITE" id="PS52020">
    <property type="entry name" value="CRESS_DNA_REP"/>
    <property type="match status" value="1"/>
</dbReference>
<dbReference type="GO" id="GO:0004519">
    <property type="term" value="F:endonuclease activity"/>
    <property type="evidence" value="ECO:0007669"/>
    <property type="project" value="UniProtKB-KW"/>
</dbReference>
<evidence type="ECO:0000256" key="16">
    <source>
        <dbReference type="ARBA" id="ARBA00032243"/>
    </source>
</evidence>
<dbReference type="GO" id="GO:0003723">
    <property type="term" value="F:RNA binding"/>
    <property type="evidence" value="ECO:0007669"/>
    <property type="project" value="InterPro"/>
</dbReference>
<comment type="similarity">
    <text evidence="3">Belongs to the nanoviruses/circoviruses replication-associated protein family.</text>
</comment>
<dbReference type="GO" id="GO:0042025">
    <property type="term" value="C:host cell nucleus"/>
    <property type="evidence" value="ECO:0007669"/>
    <property type="project" value="UniProtKB-SubCell"/>
</dbReference>
<dbReference type="EMBL" id="KX259450">
    <property type="protein sequence ID" value="AOV86325.1"/>
    <property type="molecule type" value="Genomic_DNA"/>
</dbReference>
<dbReference type="Pfam" id="PF02407">
    <property type="entry name" value="Viral_Rep"/>
    <property type="match status" value="1"/>
</dbReference>
<dbReference type="GO" id="GO:0046872">
    <property type="term" value="F:metal ion binding"/>
    <property type="evidence" value="ECO:0007669"/>
    <property type="project" value="UniProtKB-KW"/>
</dbReference>
<evidence type="ECO:0000256" key="14">
    <source>
        <dbReference type="ARBA" id="ARBA00023268"/>
    </source>
</evidence>
<dbReference type="GO" id="GO:0016779">
    <property type="term" value="F:nucleotidyltransferase activity"/>
    <property type="evidence" value="ECO:0007669"/>
    <property type="project" value="UniProtKB-KW"/>
</dbReference>
<keyword evidence="13" id="KW-0238">DNA-binding</keyword>
<evidence type="ECO:0000256" key="17">
    <source>
        <dbReference type="ARBA" id="ARBA00049360"/>
    </source>
</evidence>
<comment type="subcellular location">
    <subcellularLocation>
        <location evidence="2">Host nucleus</location>
    </subcellularLocation>
</comment>
<keyword evidence="7" id="KW-0540">Nuclease</keyword>
<comment type="cofactor">
    <cofactor evidence="1">
        <name>Mn(2+)</name>
        <dbReference type="ChEBI" id="CHEBI:29035"/>
    </cofactor>
</comment>
<dbReference type="InterPro" id="IPR049912">
    <property type="entry name" value="CRESS_DNA_REP"/>
</dbReference>
<evidence type="ECO:0000256" key="4">
    <source>
        <dbReference type="ARBA" id="ARBA00022679"/>
    </source>
</evidence>
<feature type="region of interest" description="Disordered" evidence="18">
    <location>
        <begin position="1"/>
        <end position="47"/>
    </location>
</feature>
<evidence type="ECO:0000256" key="6">
    <source>
        <dbReference type="ARBA" id="ARBA00022705"/>
    </source>
</evidence>
<protein>
    <recommendedName>
        <fullName evidence="15">ATP-dependent helicase Rep</fullName>
    </recommendedName>
    <alternativeName>
        <fullName evidence="16">RepP</fullName>
    </alternativeName>
</protein>
<dbReference type="SUPFAM" id="SSF52540">
    <property type="entry name" value="P-loop containing nucleoside triphosphate hydrolases"/>
    <property type="match status" value="1"/>
</dbReference>
<dbReference type="GO" id="GO:0006260">
    <property type="term" value="P:DNA replication"/>
    <property type="evidence" value="ECO:0007669"/>
    <property type="project" value="UniProtKB-KW"/>
</dbReference>
<evidence type="ECO:0000259" key="19">
    <source>
        <dbReference type="PROSITE" id="PS52020"/>
    </source>
</evidence>
<keyword evidence="10" id="KW-0255">Endonuclease</keyword>
<evidence type="ECO:0000256" key="8">
    <source>
        <dbReference type="ARBA" id="ARBA00022723"/>
    </source>
</evidence>
<evidence type="ECO:0000256" key="9">
    <source>
        <dbReference type="ARBA" id="ARBA00022741"/>
    </source>
</evidence>
<proteinExistence type="inferred from homology"/>
<evidence type="ECO:0000256" key="11">
    <source>
        <dbReference type="ARBA" id="ARBA00022801"/>
    </source>
</evidence>
<comment type="catalytic activity">
    <reaction evidence="17">
        <text>ATP + H2O = ADP + phosphate + H(+)</text>
        <dbReference type="Rhea" id="RHEA:13065"/>
        <dbReference type="ChEBI" id="CHEBI:15377"/>
        <dbReference type="ChEBI" id="CHEBI:15378"/>
        <dbReference type="ChEBI" id="CHEBI:30616"/>
        <dbReference type="ChEBI" id="CHEBI:43474"/>
        <dbReference type="ChEBI" id="CHEBI:456216"/>
    </reaction>
</comment>
<dbReference type="GO" id="GO:0003724">
    <property type="term" value="F:RNA helicase activity"/>
    <property type="evidence" value="ECO:0007669"/>
    <property type="project" value="InterPro"/>
</dbReference>
<feature type="region of interest" description="Disordered" evidence="18">
    <location>
        <begin position="142"/>
        <end position="162"/>
    </location>
</feature>
<dbReference type="Gene3D" id="3.40.1310.20">
    <property type="match status" value="1"/>
</dbReference>
<keyword evidence="9" id="KW-0547">Nucleotide-binding</keyword>
<name>A0A1D8MK61_9VIRU</name>
<evidence type="ECO:0000256" key="7">
    <source>
        <dbReference type="ARBA" id="ARBA00022722"/>
    </source>
</evidence>
<keyword evidence="8" id="KW-0479">Metal-binding</keyword>
<dbReference type="GO" id="GO:0003677">
    <property type="term" value="F:DNA binding"/>
    <property type="evidence" value="ECO:0007669"/>
    <property type="project" value="UniProtKB-KW"/>
</dbReference>
<evidence type="ECO:0000256" key="5">
    <source>
        <dbReference type="ARBA" id="ARBA00022695"/>
    </source>
</evidence>
<keyword evidence="5" id="KW-0548">Nucleotidyltransferase</keyword>
<dbReference type="InterPro" id="IPR027417">
    <property type="entry name" value="P-loop_NTPase"/>
</dbReference>
<keyword evidence="12" id="KW-0190">Covalent protein-DNA linkage</keyword>
<evidence type="ECO:0000256" key="3">
    <source>
        <dbReference type="ARBA" id="ARBA00008545"/>
    </source>
</evidence>
<feature type="domain" description="CRESS-DNA virus Rep endonuclease" evidence="19">
    <location>
        <begin position="50"/>
        <end position="155"/>
    </location>
</feature>
<evidence type="ECO:0000256" key="13">
    <source>
        <dbReference type="ARBA" id="ARBA00023125"/>
    </source>
</evidence>
<dbReference type="GO" id="GO:0016787">
    <property type="term" value="F:hydrolase activity"/>
    <property type="evidence" value="ECO:0007669"/>
    <property type="project" value="UniProtKB-KW"/>
</dbReference>
<dbReference type="InterPro" id="IPR000605">
    <property type="entry name" value="Helicase_SF3_ssDNA/RNA_vir"/>
</dbReference>